<dbReference type="Proteomes" id="UP000094043">
    <property type="component" value="Chromosome 1"/>
</dbReference>
<dbReference type="EMBL" id="CP143784">
    <property type="protein sequence ID" value="WVN85592.1"/>
    <property type="molecule type" value="Genomic_DNA"/>
</dbReference>
<gene>
    <name evidence="1" type="ORF">L203_100741</name>
</gene>
<sequence>MSANASKKALKTSFRASPRSIRPIYTGGPVLLTKDGQWLISTMEEEVVVTELRNGIAIAGIKGVGIWLL</sequence>
<dbReference type="KEGG" id="cdep:91084955"/>
<name>A0AAJ8LZF3_9TREE</name>
<dbReference type="RefSeq" id="XP_066066292.1">
    <property type="nucleotide sequence ID" value="XM_066210195.1"/>
</dbReference>
<organism evidence="1 2">
    <name type="scientific">Cryptococcus depauperatus CBS 7841</name>
    <dbReference type="NCBI Taxonomy" id="1295531"/>
    <lineage>
        <taxon>Eukaryota</taxon>
        <taxon>Fungi</taxon>
        <taxon>Dikarya</taxon>
        <taxon>Basidiomycota</taxon>
        <taxon>Agaricomycotina</taxon>
        <taxon>Tremellomycetes</taxon>
        <taxon>Tremellales</taxon>
        <taxon>Cryptococcaceae</taxon>
        <taxon>Cryptococcus</taxon>
    </lineage>
</organism>
<evidence type="ECO:0000313" key="1">
    <source>
        <dbReference type="EMBL" id="WVN85592.1"/>
    </source>
</evidence>
<protein>
    <submittedName>
        <fullName evidence="1">Uncharacterized protein</fullName>
    </submittedName>
</protein>
<dbReference type="AlphaFoldDB" id="A0AAJ8LZF3"/>
<reference evidence="1" key="2">
    <citation type="journal article" date="2022" name="Elife">
        <title>Obligate sexual reproduction of a homothallic fungus closely related to the Cryptococcus pathogenic species complex.</title>
        <authorList>
            <person name="Passer A.R."/>
            <person name="Clancey S.A."/>
            <person name="Shea T."/>
            <person name="David-Palma M."/>
            <person name="Averette A.F."/>
            <person name="Boekhout T."/>
            <person name="Porcel B.M."/>
            <person name="Nowrousian M."/>
            <person name="Cuomo C.A."/>
            <person name="Sun S."/>
            <person name="Heitman J."/>
            <person name="Coelho M.A."/>
        </authorList>
    </citation>
    <scope>NUCLEOTIDE SEQUENCE</scope>
    <source>
        <strain evidence="1">CBS 7841</strain>
    </source>
</reference>
<reference evidence="1" key="1">
    <citation type="submission" date="2016-06" db="EMBL/GenBank/DDBJ databases">
        <authorList>
            <person name="Cuomo C."/>
            <person name="Litvintseva A."/>
            <person name="Heitman J."/>
            <person name="Chen Y."/>
            <person name="Sun S."/>
            <person name="Springer D."/>
            <person name="Dromer F."/>
            <person name="Young S."/>
            <person name="Zeng Q."/>
            <person name="Chapman S."/>
            <person name="Gujja S."/>
            <person name="Saif S."/>
            <person name="Birren B."/>
        </authorList>
    </citation>
    <scope>NUCLEOTIDE SEQUENCE</scope>
    <source>
        <strain evidence="1">CBS 7841</strain>
    </source>
</reference>
<reference evidence="1" key="3">
    <citation type="submission" date="2024-01" db="EMBL/GenBank/DDBJ databases">
        <authorList>
            <person name="Coelho M.A."/>
            <person name="David-Palma M."/>
            <person name="Shea T."/>
            <person name="Sun S."/>
            <person name="Cuomo C.A."/>
            <person name="Heitman J."/>
        </authorList>
    </citation>
    <scope>NUCLEOTIDE SEQUENCE</scope>
    <source>
        <strain evidence="1">CBS 7841</strain>
    </source>
</reference>
<evidence type="ECO:0000313" key="2">
    <source>
        <dbReference type="Proteomes" id="UP000094043"/>
    </source>
</evidence>
<keyword evidence="2" id="KW-1185">Reference proteome</keyword>
<proteinExistence type="predicted"/>
<dbReference type="GeneID" id="91084955"/>
<accession>A0AAJ8LZF3</accession>